<dbReference type="SUPFAM" id="SSF52540">
    <property type="entry name" value="P-loop containing nucleoside triphosphate hydrolases"/>
    <property type="match status" value="1"/>
</dbReference>
<dbReference type="PANTHER" id="PTHR43883:SF1">
    <property type="entry name" value="GLUCONOKINASE"/>
    <property type="match status" value="1"/>
</dbReference>
<organism evidence="3">
    <name type="scientific">Thiothrix subterranea</name>
    <dbReference type="NCBI Taxonomy" id="2735563"/>
    <lineage>
        <taxon>Bacteria</taxon>
        <taxon>Pseudomonadati</taxon>
        <taxon>Pseudomonadota</taxon>
        <taxon>Gammaproteobacteria</taxon>
        <taxon>Thiotrichales</taxon>
        <taxon>Thiotrichaceae</taxon>
        <taxon>Thiothrix</taxon>
    </lineage>
</organism>
<dbReference type="AlphaFoldDB" id="A0AA51MM77"/>
<evidence type="ECO:0000259" key="1">
    <source>
        <dbReference type="Pfam" id="PF01636"/>
    </source>
</evidence>
<feature type="domain" description="Aminoglycoside phosphotransferase" evidence="1">
    <location>
        <begin position="67"/>
        <end position="289"/>
    </location>
</feature>
<dbReference type="Pfam" id="PF13671">
    <property type="entry name" value="AAA_33"/>
    <property type="match status" value="1"/>
</dbReference>
<evidence type="ECO:0000313" key="2">
    <source>
        <dbReference type="EMBL" id="MDQ5768844.1"/>
    </source>
</evidence>
<protein>
    <submittedName>
        <fullName evidence="3">AAA family ATPase</fullName>
    </submittedName>
</protein>
<dbReference type="InterPro" id="IPR002575">
    <property type="entry name" value="Aminoglycoside_PTrfase"/>
</dbReference>
<dbReference type="InterPro" id="IPR052732">
    <property type="entry name" value="Cell-binding_unc_protein"/>
</dbReference>
<dbReference type="Pfam" id="PF01636">
    <property type="entry name" value="APH"/>
    <property type="match status" value="1"/>
</dbReference>
<name>A0AA51MM77_9GAMM</name>
<sequence length="523" mass="59221">MFLHTSDALWEAMRNPAFYPHITHNIHVIHTHISTIFLTGAFAYKVKKPVNFGFLDFSQLADRQHYCEEEIRLNRRLAPQIYLEVVPIVQIGNTYQLGPTATPDATVVEYAVKMRQFDPAQQLDKLLAADHLPIDDMDEIATRLTQFHQQAERAPSASPWGTPDSILAPMQQNFVLLRQHLHDPTLITRLSVLETWTQQEYSRCHARLLQRQQAGHIRACHGDLHLGNIALIDGKITFFDGIEFNEALRWIDTASDTAFLLMDLEDRGKPSWANRLLNAWLSASGDYDALPVLNFYKVYRAMVRAKVHALRLSQVEDEATRAECLQHCLNYLNLAASYTQARQAALLITHGLSGSGKSWGCRPLVEQWGYIQLRSDVERKRLTALPADSLYNPAMNARTYDQLATLTTLALQHDYPVVVDATFLDIAQRQRFQTLAQQLHVTFLILHFSGTPAQLQANITQRQYIGTDASDADLAVLQQQLTHYKPLQDNEPCVTVRCNESLPLAQLQALLDCSEKPGVENAP</sequence>
<evidence type="ECO:0000313" key="4">
    <source>
        <dbReference type="Proteomes" id="UP001223336"/>
    </source>
</evidence>
<dbReference type="Proteomes" id="UP001229862">
    <property type="component" value="Chromosome"/>
</dbReference>
<dbReference type="InterPro" id="IPR011009">
    <property type="entry name" value="Kinase-like_dom_sf"/>
</dbReference>
<evidence type="ECO:0000313" key="3">
    <source>
        <dbReference type="EMBL" id="WML86475.1"/>
    </source>
</evidence>
<dbReference type="Proteomes" id="UP001223336">
    <property type="component" value="Unassembled WGS sequence"/>
</dbReference>
<dbReference type="PANTHER" id="PTHR43883">
    <property type="entry name" value="SLR0207 PROTEIN"/>
    <property type="match status" value="1"/>
</dbReference>
<proteinExistence type="predicted"/>
<reference evidence="3 4" key="1">
    <citation type="submission" date="2023-08" db="EMBL/GenBank/DDBJ databases">
        <title>New molecular markers tilS and rpoB for phylogenetic and monitoring studies of the genus Thiothrix biodiversity.</title>
        <authorList>
            <person name="Ravin N.V."/>
            <person name="Smolyakov D."/>
            <person name="Markov N.D."/>
            <person name="Beletsky A.V."/>
            <person name="Mardanov A.V."/>
            <person name="Rudenko T.S."/>
            <person name="Grabovich M.Y."/>
        </authorList>
    </citation>
    <scope>NUCLEOTIDE SEQUENCE</scope>
    <source>
        <strain evidence="3">DNT52</strain>
        <strain evidence="2 4">H33</strain>
    </source>
</reference>
<dbReference type="EMBL" id="CP133217">
    <property type="protein sequence ID" value="WML86475.1"/>
    <property type="molecule type" value="Genomic_DNA"/>
</dbReference>
<gene>
    <name evidence="2" type="ORF">RCC75_09905</name>
    <name evidence="3" type="ORF">RCG00_19600</name>
</gene>
<dbReference type="Gene3D" id="3.40.50.300">
    <property type="entry name" value="P-loop containing nucleotide triphosphate hydrolases"/>
    <property type="match status" value="1"/>
</dbReference>
<accession>A0AA51MM77</accession>
<dbReference type="EMBL" id="JAVFKN010000011">
    <property type="protein sequence ID" value="MDQ5768844.1"/>
    <property type="molecule type" value="Genomic_DNA"/>
</dbReference>
<dbReference type="SUPFAM" id="SSF56112">
    <property type="entry name" value="Protein kinase-like (PK-like)"/>
    <property type="match status" value="1"/>
</dbReference>
<dbReference type="InterPro" id="IPR027417">
    <property type="entry name" value="P-loop_NTPase"/>
</dbReference>
<dbReference type="RefSeq" id="WP_308134802.1">
    <property type="nucleotide sequence ID" value="NZ_CP133197.1"/>
</dbReference>
<keyword evidence="4" id="KW-1185">Reference proteome</keyword>